<dbReference type="Pfam" id="PF04107">
    <property type="entry name" value="GCS2"/>
    <property type="match status" value="1"/>
</dbReference>
<evidence type="ECO:0000256" key="2">
    <source>
        <dbReference type="ARBA" id="ARBA00022741"/>
    </source>
</evidence>
<dbReference type="PANTHER" id="PTHR36510:SF1">
    <property type="entry name" value="GLUTAMATE--CYSTEINE LIGASE 2-RELATED"/>
    <property type="match status" value="1"/>
</dbReference>
<dbReference type="HAMAP" id="MF_01609">
    <property type="entry name" value="Glu_cys_ligase_2"/>
    <property type="match status" value="1"/>
</dbReference>
<evidence type="ECO:0000313" key="7">
    <source>
        <dbReference type="Proteomes" id="UP000219514"/>
    </source>
</evidence>
<evidence type="ECO:0000256" key="5">
    <source>
        <dbReference type="HAMAP-Rule" id="MF_01609"/>
    </source>
</evidence>
<dbReference type="NCBIfam" id="TIGR02050">
    <property type="entry name" value="gshA_cyan_rel"/>
    <property type="match status" value="1"/>
</dbReference>
<protein>
    <recommendedName>
        <fullName evidence="5">Putative glutamate--cysteine ligase 2</fullName>
        <ecNumber evidence="5">6.3.2.2</ecNumber>
    </recommendedName>
    <alternativeName>
        <fullName evidence="5">Gamma-glutamylcysteine synthetase 2</fullName>
        <shortName evidence="5">GCS 2</shortName>
        <shortName evidence="5">Gamma-GCS 2</shortName>
    </alternativeName>
</protein>
<dbReference type="GO" id="GO:0042398">
    <property type="term" value="P:modified amino acid biosynthetic process"/>
    <property type="evidence" value="ECO:0007669"/>
    <property type="project" value="InterPro"/>
</dbReference>
<dbReference type="EMBL" id="OBDO01000002">
    <property type="protein sequence ID" value="SNX95786.1"/>
    <property type="molecule type" value="Genomic_DNA"/>
</dbReference>
<gene>
    <name evidence="6" type="ORF">SAMN06893097_102490</name>
</gene>
<organism evidence="6 7">
    <name type="scientific">Geodermatophilus sabuli</name>
    <dbReference type="NCBI Taxonomy" id="1564158"/>
    <lineage>
        <taxon>Bacteria</taxon>
        <taxon>Bacillati</taxon>
        <taxon>Actinomycetota</taxon>
        <taxon>Actinomycetes</taxon>
        <taxon>Geodermatophilales</taxon>
        <taxon>Geodermatophilaceae</taxon>
        <taxon>Geodermatophilus</taxon>
    </lineage>
</organism>
<keyword evidence="3 5" id="KW-0067">ATP-binding</keyword>
<dbReference type="GO" id="GO:0005524">
    <property type="term" value="F:ATP binding"/>
    <property type="evidence" value="ECO:0007669"/>
    <property type="project" value="UniProtKB-KW"/>
</dbReference>
<dbReference type="SUPFAM" id="SSF55931">
    <property type="entry name" value="Glutamine synthetase/guanido kinase"/>
    <property type="match status" value="1"/>
</dbReference>
<dbReference type="AlphaFoldDB" id="A0A285ECI6"/>
<keyword evidence="7" id="KW-1185">Reference proteome</keyword>
<dbReference type="PANTHER" id="PTHR36510">
    <property type="entry name" value="GLUTAMATE--CYSTEINE LIGASE 2-RELATED"/>
    <property type="match status" value="1"/>
</dbReference>
<dbReference type="EC" id="6.3.2.2" evidence="5"/>
<evidence type="ECO:0000256" key="3">
    <source>
        <dbReference type="ARBA" id="ARBA00022840"/>
    </source>
</evidence>
<proteinExistence type="inferred from homology"/>
<dbReference type="NCBIfam" id="NF010044">
    <property type="entry name" value="PRK13517.1-4"/>
    <property type="match status" value="1"/>
</dbReference>
<dbReference type="NCBIfam" id="NF010039">
    <property type="entry name" value="PRK13515.1"/>
    <property type="match status" value="1"/>
</dbReference>
<dbReference type="InterPro" id="IPR014746">
    <property type="entry name" value="Gln_synth/guanido_kin_cat_dom"/>
</dbReference>
<evidence type="ECO:0000256" key="4">
    <source>
        <dbReference type="ARBA" id="ARBA00048819"/>
    </source>
</evidence>
<dbReference type="NCBIfam" id="NF010043">
    <property type="entry name" value="PRK13517.1-3"/>
    <property type="match status" value="1"/>
</dbReference>
<keyword evidence="2 5" id="KW-0547">Nucleotide-binding</keyword>
<dbReference type="InterPro" id="IPR050141">
    <property type="entry name" value="GCL_type2/YbdK_subfam"/>
</dbReference>
<dbReference type="InterPro" id="IPR006336">
    <property type="entry name" value="GCS2"/>
</dbReference>
<name>A0A285ECI6_9ACTN</name>
<accession>A0A285ECI6</accession>
<dbReference type="InterPro" id="IPR011793">
    <property type="entry name" value="YbdK"/>
</dbReference>
<dbReference type="Proteomes" id="UP000219514">
    <property type="component" value="Unassembled WGS sequence"/>
</dbReference>
<comment type="similarity">
    <text evidence="5">Belongs to the glutamate--cysteine ligase type 2 family. YbdK subfamily.</text>
</comment>
<evidence type="ECO:0000256" key="1">
    <source>
        <dbReference type="ARBA" id="ARBA00022598"/>
    </source>
</evidence>
<dbReference type="NCBIfam" id="NF010042">
    <property type="entry name" value="PRK13517.1-2"/>
    <property type="match status" value="1"/>
</dbReference>
<comment type="catalytic activity">
    <reaction evidence="4 5">
        <text>L-cysteine + L-glutamate + ATP = gamma-L-glutamyl-L-cysteine + ADP + phosphate + H(+)</text>
        <dbReference type="Rhea" id="RHEA:13285"/>
        <dbReference type="ChEBI" id="CHEBI:15378"/>
        <dbReference type="ChEBI" id="CHEBI:29985"/>
        <dbReference type="ChEBI" id="CHEBI:30616"/>
        <dbReference type="ChEBI" id="CHEBI:35235"/>
        <dbReference type="ChEBI" id="CHEBI:43474"/>
        <dbReference type="ChEBI" id="CHEBI:58173"/>
        <dbReference type="ChEBI" id="CHEBI:456216"/>
        <dbReference type="EC" id="6.3.2.2"/>
    </reaction>
</comment>
<keyword evidence="1 5" id="KW-0436">Ligase</keyword>
<sequence>MIVPTLRSVQIPFHSSERASLGVEWELQLVDLETRQLTAGAVEILEELRPAGGDEHPKAKHELLQSTIEIITGVCTTVAEAKADLAGTLAEVRTAAEHRGLGLLCAGTHPITDWQTQQISPKERYLQLVEKMQWLARRLQIFGVHVHVGVRAPEKAIPIVNALTQYVPHFLALSASSPYWVGADTGLASARSKVFEGMPTAGLPYQLSGWDRFEEYMETLISTHAIESVREVWWDIRPHPDFGTVELRICDGLPTLDEIGAVAALSQCLVEQFDRELDRGYTLPVPAGWVLRENKWRAARYGLDADIVVDEKGTVRPVRQAIADLVEDLTPTARRLGCEAELADVERILAVGASYQRQRAVAAAHDGDLRAVVDSLLAEMRDGLPAAPAVGMPVAPVGGRPVPDPAGGRPA</sequence>
<dbReference type="GO" id="GO:0004357">
    <property type="term" value="F:glutamate-cysteine ligase activity"/>
    <property type="evidence" value="ECO:0007669"/>
    <property type="project" value="UniProtKB-EC"/>
</dbReference>
<reference evidence="6 7" key="1">
    <citation type="submission" date="2017-09" db="EMBL/GenBank/DDBJ databases">
        <authorList>
            <person name="Ehlers B."/>
            <person name="Leendertz F.H."/>
        </authorList>
    </citation>
    <scope>NUCLEOTIDE SEQUENCE [LARGE SCALE GENOMIC DNA]</scope>
    <source>
        <strain evidence="6 7">DSM 46844</strain>
    </source>
</reference>
<evidence type="ECO:0000313" key="6">
    <source>
        <dbReference type="EMBL" id="SNX95786.1"/>
    </source>
</evidence>
<dbReference type="Gene3D" id="3.30.590.20">
    <property type="match status" value="1"/>
</dbReference>
<comment type="function">
    <text evidence="5">ATP-dependent carboxylate-amine ligase which exhibits weak glutamate--cysteine ligase activity.</text>
</comment>